<dbReference type="PANTHER" id="PTHR43280:SF2">
    <property type="entry name" value="HTH-TYPE TRANSCRIPTIONAL REGULATOR EXSA"/>
    <property type="match status" value="1"/>
</dbReference>
<dbReference type="GO" id="GO:0003700">
    <property type="term" value="F:DNA-binding transcription factor activity"/>
    <property type="evidence" value="ECO:0007669"/>
    <property type="project" value="InterPro"/>
</dbReference>
<keyword evidence="2" id="KW-0238">DNA-binding</keyword>
<evidence type="ECO:0000256" key="3">
    <source>
        <dbReference type="ARBA" id="ARBA00023163"/>
    </source>
</evidence>
<dbReference type="PANTHER" id="PTHR43280">
    <property type="entry name" value="ARAC-FAMILY TRANSCRIPTIONAL REGULATOR"/>
    <property type="match status" value="1"/>
</dbReference>
<keyword evidence="3" id="KW-0804">Transcription</keyword>
<dbReference type="Gene3D" id="1.10.10.60">
    <property type="entry name" value="Homeodomain-like"/>
    <property type="match status" value="1"/>
</dbReference>
<evidence type="ECO:0000259" key="4">
    <source>
        <dbReference type="PROSITE" id="PS01124"/>
    </source>
</evidence>
<gene>
    <name evidence="5" type="ORF">C5O00_11025</name>
</gene>
<evidence type="ECO:0000256" key="1">
    <source>
        <dbReference type="ARBA" id="ARBA00023015"/>
    </source>
</evidence>
<dbReference type="SMART" id="SM00342">
    <property type="entry name" value="HTH_ARAC"/>
    <property type="match status" value="1"/>
</dbReference>
<dbReference type="GO" id="GO:0043565">
    <property type="term" value="F:sequence-specific DNA binding"/>
    <property type="evidence" value="ECO:0007669"/>
    <property type="project" value="InterPro"/>
</dbReference>
<accession>A0A2S0HZS2</accession>
<organism evidence="5 6">
    <name type="scientific">Pukyongia salina</name>
    <dbReference type="NCBI Taxonomy" id="2094025"/>
    <lineage>
        <taxon>Bacteria</taxon>
        <taxon>Pseudomonadati</taxon>
        <taxon>Bacteroidota</taxon>
        <taxon>Flavobacteriia</taxon>
        <taxon>Flavobacteriales</taxon>
        <taxon>Flavobacteriaceae</taxon>
        <taxon>Pukyongia</taxon>
    </lineage>
</organism>
<evidence type="ECO:0000313" key="6">
    <source>
        <dbReference type="Proteomes" id="UP000238442"/>
    </source>
</evidence>
<reference evidence="5 6" key="1">
    <citation type="submission" date="2018-02" db="EMBL/GenBank/DDBJ databases">
        <title>Genomic analysis of the strain RR4-38 isolated from a seawater recirculating aquaculture system.</title>
        <authorList>
            <person name="Kim Y.-S."/>
            <person name="Jang Y.H."/>
            <person name="Kim K.-H."/>
        </authorList>
    </citation>
    <scope>NUCLEOTIDE SEQUENCE [LARGE SCALE GENOMIC DNA]</scope>
    <source>
        <strain evidence="5 6">RR4-38</strain>
    </source>
</reference>
<dbReference type="Pfam" id="PF12833">
    <property type="entry name" value="HTH_18"/>
    <property type="match status" value="1"/>
</dbReference>
<dbReference type="InterPro" id="IPR018060">
    <property type="entry name" value="HTH_AraC"/>
</dbReference>
<dbReference type="Proteomes" id="UP000238442">
    <property type="component" value="Chromosome"/>
</dbReference>
<feature type="domain" description="HTH araC/xylS-type" evidence="4">
    <location>
        <begin position="72"/>
        <end position="173"/>
    </location>
</feature>
<dbReference type="AlphaFoldDB" id="A0A2S0HZS2"/>
<name>A0A2S0HZS2_9FLAO</name>
<dbReference type="InterPro" id="IPR009057">
    <property type="entry name" value="Homeodomain-like_sf"/>
</dbReference>
<dbReference type="SUPFAM" id="SSF46689">
    <property type="entry name" value="Homeodomain-like"/>
    <property type="match status" value="1"/>
</dbReference>
<evidence type="ECO:0000313" key="5">
    <source>
        <dbReference type="EMBL" id="AVI51663.1"/>
    </source>
</evidence>
<keyword evidence="6" id="KW-1185">Reference proteome</keyword>
<proteinExistence type="predicted"/>
<keyword evidence="1" id="KW-0805">Transcription regulation</keyword>
<dbReference type="PROSITE" id="PS01124">
    <property type="entry name" value="HTH_ARAC_FAMILY_2"/>
    <property type="match status" value="1"/>
</dbReference>
<evidence type="ECO:0000256" key="2">
    <source>
        <dbReference type="ARBA" id="ARBA00023125"/>
    </source>
</evidence>
<dbReference type="KEGG" id="aue:C5O00_11025"/>
<sequence length="185" mass="21201">MAQTFFIKNMVCNRCKMTILNLLREKGFQVESVELGKIVVNEISDGSYVELEKELNSFGFEIIKDTAKALVEKIKIALIQQIDEGDKDIILVNLAKELGKNYALLSKTFSKSEGMTLEKYVINLKIEKAKEYIQLNQHNFSEIAYSLYYKNSSHLAKQFKSCTGMSMTEYKNLQSGYRIPLDEIV</sequence>
<dbReference type="OrthoDB" id="952277at2"/>
<dbReference type="EMBL" id="CP027062">
    <property type="protein sequence ID" value="AVI51663.1"/>
    <property type="molecule type" value="Genomic_DNA"/>
</dbReference>
<protein>
    <recommendedName>
        <fullName evidence="4">HTH araC/xylS-type domain-containing protein</fullName>
    </recommendedName>
</protein>